<dbReference type="SUPFAM" id="SSF48350">
    <property type="entry name" value="GTPase activation domain, GAP"/>
    <property type="match status" value="1"/>
</dbReference>
<dbReference type="PANTHER" id="PTHR23177:SF35">
    <property type="entry name" value="RHO GTPASE-ACTIVATING PROTEIN GACA"/>
    <property type="match status" value="1"/>
</dbReference>
<dbReference type="Pfam" id="PF00620">
    <property type="entry name" value="RhoGAP"/>
    <property type="match status" value="1"/>
</dbReference>
<gene>
    <name evidence="4" type="ORF">V7S43_013910</name>
</gene>
<dbReference type="Gene3D" id="3.90.810.10">
    <property type="entry name" value="CRIB domain"/>
    <property type="match status" value="1"/>
</dbReference>
<dbReference type="InterPro" id="IPR044785">
    <property type="entry name" value="RopGAP1-5"/>
</dbReference>
<dbReference type="InterPro" id="IPR000198">
    <property type="entry name" value="RhoGAP_dom"/>
</dbReference>
<feature type="region of interest" description="Disordered" evidence="2">
    <location>
        <begin position="184"/>
        <end position="203"/>
    </location>
</feature>
<keyword evidence="5" id="KW-1185">Reference proteome</keyword>
<protein>
    <recommendedName>
        <fullName evidence="3">Rho-GAP domain-containing protein</fullName>
    </recommendedName>
</protein>
<dbReference type="InterPro" id="IPR008936">
    <property type="entry name" value="Rho_GTPase_activation_prot"/>
</dbReference>
<comment type="caution">
    <text evidence="4">The sequence shown here is derived from an EMBL/GenBank/DDBJ whole genome shotgun (WGS) entry which is preliminary data.</text>
</comment>
<dbReference type="CDD" id="cd00159">
    <property type="entry name" value="RhoGAP"/>
    <property type="match status" value="1"/>
</dbReference>
<organism evidence="4 5">
    <name type="scientific">Phytophthora oleae</name>
    <dbReference type="NCBI Taxonomy" id="2107226"/>
    <lineage>
        <taxon>Eukaryota</taxon>
        <taxon>Sar</taxon>
        <taxon>Stramenopiles</taxon>
        <taxon>Oomycota</taxon>
        <taxon>Peronosporomycetes</taxon>
        <taxon>Peronosporales</taxon>
        <taxon>Peronosporaceae</taxon>
        <taxon>Phytophthora</taxon>
    </lineage>
</organism>
<dbReference type="PROSITE" id="PS50238">
    <property type="entry name" value="RHOGAP"/>
    <property type="match status" value="1"/>
</dbReference>
<sequence length="530" mass="59274">MPNEAVLYTTIAAVHRHRQDLVADTVAEPSVEATAPAAEVETVHNCIWQPISCGVWSQVHICAEIDRQTSEARLRMIVWVLESGAVIVNDILGIGCRWWQSACDDRAFRRLTGVDGRTYGLQFRSVTKAIECSRIVDRVLTNPDVVKVVRKLMRANADLQGLVMAWQGVGLRSTHYPSRILDGYLGTSSPPSSPSRTLGSVPRARQCTIYPKQHYEARGSWRGEEQQQEAEGRVLPPHSFATFESAEPFLGPERDSSLADEGNNQTEDHSNGALTSPVVLLETGGTQDMELQLASLKKRSRGDLISCPYKTRAEIHVTYDAEHARYEGLPEEWRTLNLQFGLPLEQVPKREVEGYEAKVPAVLEMMKTCLLSHNGARTEGVFRLAPDQKEYNEVKAAINDGSFEDCSDVHIMASLIKVWYRELPVSLFDMLPEQQIALTCELVDPDPKVVLQSLRTLPPLHQTAVLWLLDLLNEVVKHEHKNKMTAKSMAIVIAPNLLTLKTTDAAVVVTTYRQVADFVQLLLRARLQSR</sequence>
<dbReference type="InterPro" id="IPR036936">
    <property type="entry name" value="CRIB_dom_sf"/>
</dbReference>
<dbReference type="AlphaFoldDB" id="A0ABD3F2F7"/>
<name>A0ABD3F2F7_9STRA</name>
<dbReference type="Proteomes" id="UP001632037">
    <property type="component" value="Unassembled WGS sequence"/>
</dbReference>
<proteinExistence type="predicted"/>
<reference evidence="4 5" key="1">
    <citation type="submission" date="2024-09" db="EMBL/GenBank/DDBJ databases">
        <title>Genome sequencing and assembly of Phytophthora oleae, isolate VK10A, causative agent of rot of olive drupes.</title>
        <authorList>
            <person name="Conti Taguali S."/>
            <person name="Riolo M."/>
            <person name="La Spada F."/>
            <person name="Cacciola S.O."/>
            <person name="Dionisio G."/>
        </authorList>
    </citation>
    <scope>NUCLEOTIDE SEQUENCE [LARGE SCALE GENOMIC DNA]</scope>
    <source>
        <strain evidence="4 5">VK10A</strain>
    </source>
</reference>
<dbReference type="Gene3D" id="1.10.555.10">
    <property type="entry name" value="Rho GTPase activation protein"/>
    <property type="match status" value="1"/>
</dbReference>
<dbReference type="SMART" id="SM00324">
    <property type="entry name" value="RhoGAP"/>
    <property type="match status" value="1"/>
</dbReference>
<keyword evidence="1" id="KW-0343">GTPase activation</keyword>
<dbReference type="EMBL" id="JBIMZQ010000038">
    <property type="protein sequence ID" value="KAL3660893.1"/>
    <property type="molecule type" value="Genomic_DNA"/>
</dbReference>
<feature type="domain" description="Rho-GAP" evidence="3">
    <location>
        <begin position="342"/>
        <end position="530"/>
    </location>
</feature>
<accession>A0ABD3F2F7</accession>
<evidence type="ECO:0000256" key="1">
    <source>
        <dbReference type="ARBA" id="ARBA00022468"/>
    </source>
</evidence>
<dbReference type="PANTHER" id="PTHR23177">
    <property type="entry name" value="MKIAA1688 PROTEIN"/>
    <property type="match status" value="1"/>
</dbReference>
<evidence type="ECO:0000256" key="2">
    <source>
        <dbReference type="SAM" id="MobiDB-lite"/>
    </source>
</evidence>
<evidence type="ECO:0000313" key="5">
    <source>
        <dbReference type="Proteomes" id="UP001632037"/>
    </source>
</evidence>
<dbReference type="GO" id="GO:0005096">
    <property type="term" value="F:GTPase activator activity"/>
    <property type="evidence" value="ECO:0007669"/>
    <property type="project" value="UniProtKB-KW"/>
</dbReference>
<feature type="region of interest" description="Disordered" evidence="2">
    <location>
        <begin position="250"/>
        <end position="274"/>
    </location>
</feature>
<evidence type="ECO:0000259" key="3">
    <source>
        <dbReference type="PROSITE" id="PS50238"/>
    </source>
</evidence>
<evidence type="ECO:0000313" key="4">
    <source>
        <dbReference type="EMBL" id="KAL3660893.1"/>
    </source>
</evidence>